<organism evidence="2 3">
    <name type="scientific">Proteiniphilum acetatigenes</name>
    <dbReference type="NCBI Taxonomy" id="294710"/>
    <lineage>
        <taxon>Bacteria</taxon>
        <taxon>Pseudomonadati</taxon>
        <taxon>Bacteroidota</taxon>
        <taxon>Bacteroidia</taxon>
        <taxon>Bacteroidales</taxon>
        <taxon>Dysgonomonadaceae</taxon>
        <taxon>Proteiniphilum</taxon>
    </lineage>
</organism>
<proteinExistence type="predicted"/>
<name>A0A101HL17_9BACT</name>
<accession>A0A101HL17</accession>
<dbReference type="Pfam" id="PF15418">
    <property type="entry name" value="DUF4625"/>
    <property type="match status" value="1"/>
</dbReference>
<keyword evidence="1" id="KW-0732">Signal</keyword>
<feature type="chain" id="PRO_5007096987" description="DUF4625 domain-containing protein" evidence="1">
    <location>
        <begin position="21"/>
        <end position="174"/>
    </location>
</feature>
<feature type="signal peptide" evidence="1">
    <location>
        <begin position="1"/>
        <end position="20"/>
    </location>
</feature>
<dbReference type="Proteomes" id="UP000053860">
    <property type="component" value="Unassembled WGS sequence"/>
</dbReference>
<evidence type="ECO:0000313" key="2">
    <source>
        <dbReference type="EMBL" id="KUK78783.1"/>
    </source>
</evidence>
<sequence length="174" mass="18798">MKESLYLAGIILLGAVAFMACDTEDIDNEKPVITVMEPAEDEEVMPGSTLQFTVQFADNVALASYKVDIHGAFDGHTHHAAVNGATATRAATDSVAFEKTWLESDFIALGETPIAGTKQAYVAHQHIVIPATVNGKPIKEGHYHFIVYCTDSSGQESFIAREIVITYHAGAHVH</sequence>
<evidence type="ECO:0000313" key="3">
    <source>
        <dbReference type="Proteomes" id="UP000053860"/>
    </source>
</evidence>
<protein>
    <recommendedName>
        <fullName evidence="4">DUF4625 domain-containing protein</fullName>
    </recommendedName>
</protein>
<reference evidence="3" key="1">
    <citation type="journal article" date="2015" name="MBio">
        <title>Genome-Resolved Metagenomic Analysis Reveals Roles for Candidate Phyla and Other Microbial Community Members in Biogeochemical Transformations in Oil Reservoirs.</title>
        <authorList>
            <person name="Hu P."/>
            <person name="Tom L."/>
            <person name="Singh A."/>
            <person name="Thomas B.C."/>
            <person name="Baker B.J."/>
            <person name="Piceno Y.M."/>
            <person name="Andersen G.L."/>
            <person name="Banfield J.F."/>
        </authorList>
    </citation>
    <scope>NUCLEOTIDE SEQUENCE [LARGE SCALE GENOMIC DNA]</scope>
</reference>
<gene>
    <name evidence="2" type="ORF">XD92_0037</name>
</gene>
<dbReference type="InterPro" id="IPR027829">
    <property type="entry name" value="DUF4625"/>
</dbReference>
<evidence type="ECO:0000256" key="1">
    <source>
        <dbReference type="SAM" id="SignalP"/>
    </source>
</evidence>
<dbReference type="PROSITE" id="PS51257">
    <property type="entry name" value="PROKAR_LIPOPROTEIN"/>
    <property type="match status" value="1"/>
</dbReference>
<evidence type="ECO:0008006" key="4">
    <source>
        <dbReference type="Google" id="ProtNLM"/>
    </source>
</evidence>
<dbReference type="EMBL" id="LGGN01000003">
    <property type="protein sequence ID" value="KUK78783.1"/>
    <property type="molecule type" value="Genomic_DNA"/>
</dbReference>
<comment type="caution">
    <text evidence="2">The sequence shown here is derived from an EMBL/GenBank/DDBJ whole genome shotgun (WGS) entry which is preliminary data.</text>
</comment>
<dbReference type="AlphaFoldDB" id="A0A101HL17"/>